<organism evidence="1 2">
    <name type="scientific">Hymenolepis diminuta</name>
    <name type="common">Rat tapeworm</name>
    <dbReference type="NCBI Taxonomy" id="6216"/>
    <lineage>
        <taxon>Eukaryota</taxon>
        <taxon>Metazoa</taxon>
        <taxon>Spiralia</taxon>
        <taxon>Lophotrochozoa</taxon>
        <taxon>Platyhelminthes</taxon>
        <taxon>Cestoda</taxon>
        <taxon>Eucestoda</taxon>
        <taxon>Cyclophyllidea</taxon>
        <taxon>Hymenolepididae</taxon>
        <taxon>Hymenolepis</taxon>
    </lineage>
</organism>
<keyword evidence="2" id="KW-1185">Reference proteome</keyword>
<gene>
    <name evidence="1" type="ORF">WMSIL1_LOCUS14726</name>
</gene>
<name>A0A564ZD18_HYMDI</name>
<evidence type="ECO:0000313" key="2">
    <source>
        <dbReference type="Proteomes" id="UP000321570"/>
    </source>
</evidence>
<dbReference type="AlphaFoldDB" id="A0A564ZD18"/>
<accession>A0A564ZD18</accession>
<evidence type="ECO:0000313" key="1">
    <source>
        <dbReference type="EMBL" id="VUZ57252.1"/>
    </source>
</evidence>
<reference evidence="1 2" key="1">
    <citation type="submission" date="2019-07" db="EMBL/GenBank/DDBJ databases">
        <authorList>
            <person name="Jastrzebski P J."/>
            <person name="Paukszto L."/>
            <person name="Jastrzebski P J."/>
        </authorList>
    </citation>
    <scope>NUCLEOTIDE SEQUENCE [LARGE SCALE GENOMIC DNA]</scope>
    <source>
        <strain evidence="1 2">WMS-il1</strain>
    </source>
</reference>
<dbReference type="EMBL" id="CABIJS010000714">
    <property type="protein sequence ID" value="VUZ57252.1"/>
    <property type="molecule type" value="Genomic_DNA"/>
</dbReference>
<dbReference type="Proteomes" id="UP000321570">
    <property type="component" value="Unassembled WGS sequence"/>
</dbReference>
<protein>
    <submittedName>
        <fullName evidence="1">Uncharacterized protein</fullName>
    </submittedName>
</protein>
<sequence>MLISGHQWTHATKADLGDLTCARTFWKVWVCNRSRSDQARPCVLWSSQPISDQYPCSVGLIVFNN</sequence>
<proteinExistence type="predicted"/>